<accession>C9SYN1</accession>
<evidence type="ECO:0000256" key="1">
    <source>
        <dbReference type="ARBA" id="ARBA00002311"/>
    </source>
</evidence>
<evidence type="ECO:0000256" key="6">
    <source>
        <dbReference type="ARBA" id="ARBA00022833"/>
    </source>
</evidence>
<evidence type="ECO:0000256" key="3">
    <source>
        <dbReference type="ARBA" id="ARBA00021616"/>
    </source>
</evidence>
<feature type="region of interest" description="Disordered" evidence="8">
    <location>
        <begin position="805"/>
        <end position="826"/>
    </location>
</feature>
<dbReference type="Pfam" id="PF23257">
    <property type="entry name" value="DUF7071"/>
    <property type="match status" value="1"/>
</dbReference>
<evidence type="ECO:0000259" key="9">
    <source>
        <dbReference type="PROSITE" id="PS50016"/>
    </source>
</evidence>
<dbReference type="InterPro" id="IPR011011">
    <property type="entry name" value="Znf_FYVE_PHD"/>
</dbReference>
<dbReference type="Gene3D" id="1.10.472.30">
    <property type="entry name" value="Transcription elongation factor S-II, central domain"/>
    <property type="match status" value="1"/>
</dbReference>
<dbReference type="AlphaFoldDB" id="C9SYN1"/>
<dbReference type="OrthoDB" id="79252at2759"/>
<dbReference type="GO" id="GO:0008270">
    <property type="term" value="F:zinc ion binding"/>
    <property type="evidence" value="ECO:0007669"/>
    <property type="project" value="UniProtKB-KW"/>
</dbReference>
<feature type="compositionally biased region" description="Acidic residues" evidence="8">
    <location>
        <begin position="378"/>
        <end position="387"/>
    </location>
</feature>
<dbReference type="SMART" id="SM00249">
    <property type="entry name" value="PHD"/>
    <property type="match status" value="1"/>
</dbReference>
<feature type="region of interest" description="Disordered" evidence="8">
    <location>
        <begin position="349"/>
        <end position="417"/>
    </location>
</feature>
<feature type="compositionally biased region" description="Polar residues" evidence="8">
    <location>
        <begin position="657"/>
        <end position="680"/>
    </location>
</feature>
<dbReference type="SUPFAM" id="SSF57903">
    <property type="entry name" value="FYVE/PHD zinc finger"/>
    <property type="match status" value="1"/>
</dbReference>
<feature type="compositionally biased region" description="Basic and acidic residues" evidence="8">
    <location>
        <begin position="388"/>
        <end position="403"/>
    </location>
</feature>
<evidence type="ECO:0000313" key="11">
    <source>
        <dbReference type="EMBL" id="EEY23896.1"/>
    </source>
</evidence>
<comment type="similarity">
    <text evidence="2">Belongs to the BYE1 family.</text>
</comment>
<sequence length="826" mass="90560">MSGAESEPRRSVRATKGQHTKAFDDQPLEAPKKRGRKKKQQQEEEPEEEIIRCVCGATDQDDDEDDQVWVACDTCGAWQHNVCMGMPDDNLPEHYYCEQCRPQLEYHKELLSGIAEGRKPWEERQKAYRDRKSAEAAEKKKKPGKKKGIRGSKRVSDSKEDVSQAASSQAGDSPAPEAAPKPKGKKEVSKPGPAKRKADESDKDVKTPAPKVRKVSRTEPKGVEYVAPADLPAKMADVADTNHRSVAQALQKAVAIGLGTALKNKLITVPKDTTPAALSELWAIQIERAVRDSHPDASQYSNRCRTLVSNLKANPELSMGLLHSTLSPPMLAVMTSDQLATKEQQRLNAELRAKSEKQSILVTDDGPRMRRTHKGDEMVENDAESQMEEARPAFRRPSARDQQADATETEPPRPENSVELPAHAALHVDTQGPQQSPRQADFDINKVFSSVKSPTGQERRPSGQVYHGNGPGVDADVDRLLQDETDSPPYSPTDESEPDVVWRGSLAMNTIADFPATAKFVAGANLAASIGLPWSTLIPKRMAVAGRIDEQKAIEYLCGLRYSDKTDVVVVSLSPSSESSRPEFRKLFDYFSSKKRYAVIGQKAVGNVRDTYLVPVPAGDSGLPEFLLNFSDNLIPQRRGEPILLAVFVYRNLDQHPAQSPKTNTTTPTPASQGNRQPSVSGPAFSPAVGQSPFAHASPSPVTTNGHPTQGAHQVVPPNQAPHGYAQREPSEDDMNKLRQQGEAIAREVLGPFIDCATVQFLLPQAIRMTRREWQVCRGIFERDERARVDLKYLSQLLQIESEAMASASGGGARTANTQSTATPSA</sequence>
<organism evidence="12">
    <name type="scientific">Verticillium alfalfae (strain VaMs.102 / ATCC MYA-4576 / FGSC 10136)</name>
    <name type="common">Verticillium wilt of alfalfa</name>
    <name type="synonym">Verticillium albo-atrum</name>
    <dbReference type="NCBI Taxonomy" id="526221"/>
    <lineage>
        <taxon>Eukaryota</taxon>
        <taxon>Fungi</taxon>
        <taxon>Dikarya</taxon>
        <taxon>Ascomycota</taxon>
        <taxon>Pezizomycotina</taxon>
        <taxon>Sordariomycetes</taxon>
        <taxon>Hypocreomycetidae</taxon>
        <taxon>Glomerellales</taxon>
        <taxon>Plectosphaerellaceae</taxon>
        <taxon>Verticillium</taxon>
    </lineage>
</organism>
<dbReference type="EMBL" id="DS985231">
    <property type="protein sequence ID" value="EEY23896.1"/>
    <property type="molecule type" value="Genomic_DNA"/>
</dbReference>
<feature type="domain" description="TFIIS central" evidence="10">
    <location>
        <begin position="238"/>
        <end position="367"/>
    </location>
</feature>
<feature type="compositionally biased region" description="Polar residues" evidence="8">
    <location>
        <begin position="700"/>
        <end position="712"/>
    </location>
</feature>
<feature type="compositionally biased region" description="Polar residues" evidence="8">
    <location>
        <begin position="815"/>
        <end position="826"/>
    </location>
</feature>
<keyword evidence="6" id="KW-0862">Zinc</keyword>
<dbReference type="InterPro" id="IPR019786">
    <property type="entry name" value="Zinc_finger_PHD-type_CS"/>
</dbReference>
<evidence type="ECO:0000256" key="5">
    <source>
        <dbReference type="ARBA" id="ARBA00022771"/>
    </source>
</evidence>
<dbReference type="GO" id="GO:0031440">
    <property type="term" value="P:regulation of mRNA 3'-end processing"/>
    <property type="evidence" value="ECO:0007669"/>
    <property type="project" value="TreeGrafter"/>
</dbReference>
<evidence type="ECO:0000256" key="4">
    <source>
        <dbReference type="ARBA" id="ARBA00022723"/>
    </source>
</evidence>
<feature type="region of interest" description="Disordered" evidence="8">
    <location>
        <begin position="1"/>
        <end position="50"/>
    </location>
</feature>
<dbReference type="PANTHER" id="PTHR11477:SF11">
    <property type="entry name" value="TRANSCRIPTION FACTOR BYE1"/>
    <property type="match status" value="1"/>
</dbReference>
<reference evidence="12" key="1">
    <citation type="journal article" date="2011" name="PLoS Pathog.">
        <title>Comparative genomics yields insights into niche adaptation of plant vascular wilt pathogens.</title>
        <authorList>
            <person name="Klosterman S.J."/>
            <person name="Subbarao K.V."/>
            <person name="Kang S."/>
            <person name="Veronese P."/>
            <person name="Gold S.E."/>
            <person name="Thomma B.P.H.J."/>
            <person name="Chen Z."/>
            <person name="Henrissat B."/>
            <person name="Lee Y.-H."/>
            <person name="Park J."/>
            <person name="Garcia-Pedrajas M.D."/>
            <person name="Barbara D.J."/>
            <person name="Anchieta A."/>
            <person name="de Jonge R."/>
            <person name="Santhanam P."/>
            <person name="Maruthachalam K."/>
            <person name="Atallah Z."/>
            <person name="Amyotte S.G."/>
            <person name="Paz Z."/>
            <person name="Inderbitzin P."/>
            <person name="Hayes R.J."/>
            <person name="Heiman D.I."/>
            <person name="Young S."/>
            <person name="Zeng Q."/>
            <person name="Engels R."/>
            <person name="Galagan J."/>
            <person name="Cuomo C.A."/>
            <person name="Dobinson K.F."/>
            <person name="Ma L.-J."/>
        </authorList>
    </citation>
    <scope>NUCLEOTIDE SEQUENCE [LARGE SCALE GENOMIC DNA]</scope>
    <source>
        <strain evidence="12">VaMs.102 / ATCC MYA-4576 / FGSC 10136</strain>
    </source>
</reference>
<evidence type="ECO:0000256" key="7">
    <source>
        <dbReference type="PROSITE-ProRule" id="PRU00146"/>
    </source>
</evidence>
<protein>
    <recommendedName>
        <fullName evidence="3">Transcription factor BYE1</fullName>
    </recommendedName>
</protein>
<evidence type="ECO:0000256" key="8">
    <source>
        <dbReference type="SAM" id="MobiDB-lite"/>
    </source>
</evidence>
<evidence type="ECO:0000259" key="10">
    <source>
        <dbReference type="PROSITE" id="PS51321"/>
    </source>
</evidence>
<feature type="domain" description="PHD-type" evidence="9">
    <location>
        <begin position="50"/>
        <end position="103"/>
    </location>
</feature>
<proteinExistence type="inferred from homology"/>
<dbReference type="InterPro" id="IPR003618">
    <property type="entry name" value="TFIIS_cen_dom"/>
</dbReference>
<feature type="compositionally biased region" description="Basic and acidic residues" evidence="8">
    <location>
        <begin position="196"/>
        <end position="206"/>
    </location>
</feature>
<dbReference type="InterPro" id="IPR001965">
    <property type="entry name" value="Znf_PHD"/>
</dbReference>
<dbReference type="KEGG" id="val:VDBG_10006"/>
<dbReference type="GO" id="GO:0006368">
    <property type="term" value="P:transcription elongation by RNA polymerase II"/>
    <property type="evidence" value="ECO:0007669"/>
    <property type="project" value="TreeGrafter"/>
</dbReference>
<dbReference type="PANTHER" id="PTHR11477">
    <property type="entry name" value="TRANSCRIPTION FACTOR S-II ZINC FINGER DOMAIN-CONTAINING PROTEIN"/>
    <property type="match status" value="1"/>
</dbReference>
<dbReference type="Proteomes" id="UP000008698">
    <property type="component" value="Unassembled WGS sequence"/>
</dbReference>
<dbReference type="OMA" id="AWISCET"/>
<dbReference type="PROSITE" id="PS51321">
    <property type="entry name" value="TFIIS_CENTRAL"/>
    <property type="match status" value="1"/>
</dbReference>
<gene>
    <name evidence="11" type="ORF">VDBG_10006</name>
</gene>
<evidence type="ECO:0000313" key="12">
    <source>
        <dbReference type="Proteomes" id="UP000008698"/>
    </source>
</evidence>
<dbReference type="PROSITE" id="PS01359">
    <property type="entry name" value="ZF_PHD_1"/>
    <property type="match status" value="1"/>
</dbReference>
<feature type="region of interest" description="Disordered" evidence="8">
    <location>
        <begin position="450"/>
        <end position="476"/>
    </location>
</feature>
<keyword evidence="4" id="KW-0479">Metal-binding</keyword>
<dbReference type="HOGENOM" id="CLU_009292_0_0_1"/>
<dbReference type="Pfam" id="PF07500">
    <property type="entry name" value="TFIIS_M"/>
    <property type="match status" value="1"/>
</dbReference>
<comment type="function">
    <text evidence="1">Negative regulator of transcription elongation.</text>
</comment>
<feature type="region of interest" description="Disordered" evidence="8">
    <location>
        <begin position="656"/>
        <end position="735"/>
    </location>
</feature>
<dbReference type="Pfam" id="PF07744">
    <property type="entry name" value="SPOC"/>
    <property type="match status" value="1"/>
</dbReference>
<dbReference type="GO" id="GO:0000977">
    <property type="term" value="F:RNA polymerase II transcription regulatory region sequence-specific DNA binding"/>
    <property type="evidence" value="ECO:0007669"/>
    <property type="project" value="TreeGrafter"/>
</dbReference>
<feature type="compositionally biased region" description="Basic and acidic residues" evidence="8">
    <location>
        <begin position="115"/>
        <end position="138"/>
    </location>
</feature>
<dbReference type="STRING" id="526221.C9SYN1"/>
<name>C9SYN1_VERA1</name>
<evidence type="ECO:0000256" key="2">
    <source>
        <dbReference type="ARBA" id="ARBA00011050"/>
    </source>
</evidence>
<dbReference type="InterPro" id="IPR055499">
    <property type="entry name" value="DUF7071"/>
</dbReference>
<dbReference type="InterPro" id="IPR013083">
    <property type="entry name" value="Znf_RING/FYVE/PHD"/>
</dbReference>
<keyword evidence="5 7" id="KW-0863">Zinc-finger</keyword>
<dbReference type="InterPro" id="IPR019787">
    <property type="entry name" value="Znf_PHD-finger"/>
</dbReference>
<dbReference type="GO" id="GO:0001139">
    <property type="term" value="F:RNA polymerase II complex recruiting activity"/>
    <property type="evidence" value="ECO:0007669"/>
    <property type="project" value="TreeGrafter"/>
</dbReference>
<dbReference type="GeneID" id="9528701"/>
<dbReference type="SUPFAM" id="SSF46942">
    <property type="entry name" value="Elongation factor TFIIS domain 2"/>
    <property type="match status" value="1"/>
</dbReference>
<dbReference type="InterPro" id="IPR036575">
    <property type="entry name" value="TFIIS_cen_dom_sf"/>
</dbReference>
<dbReference type="RefSeq" id="XP_002999712.1">
    <property type="nucleotide sequence ID" value="XM_002999666.1"/>
</dbReference>
<feature type="region of interest" description="Disordered" evidence="8">
    <location>
        <begin position="115"/>
        <end position="221"/>
    </location>
</feature>
<dbReference type="InterPro" id="IPR012921">
    <property type="entry name" value="SPOC_C"/>
</dbReference>
<dbReference type="CDD" id="cd21538">
    <property type="entry name" value="SPOC_TFIIS"/>
    <property type="match status" value="1"/>
</dbReference>
<feature type="compositionally biased region" description="Basic and acidic residues" evidence="8">
    <location>
        <begin position="1"/>
        <end position="10"/>
    </location>
</feature>
<feature type="compositionally biased region" description="Basic residues" evidence="8">
    <location>
        <begin position="139"/>
        <end position="153"/>
    </location>
</feature>
<dbReference type="PROSITE" id="PS50016">
    <property type="entry name" value="ZF_PHD_2"/>
    <property type="match status" value="1"/>
</dbReference>
<dbReference type="Gene3D" id="3.30.40.10">
    <property type="entry name" value="Zinc/RING finger domain, C3HC4 (zinc finger)"/>
    <property type="match status" value="1"/>
</dbReference>
<dbReference type="eggNOG" id="KOG1634">
    <property type="taxonomic scope" value="Eukaryota"/>
</dbReference>
<dbReference type="GO" id="GO:0005634">
    <property type="term" value="C:nucleus"/>
    <property type="evidence" value="ECO:0007669"/>
    <property type="project" value="TreeGrafter"/>
</dbReference>
<dbReference type="SMART" id="SM00510">
    <property type="entry name" value="TFS2M"/>
    <property type="match status" value="1"/>
</dbReference>
<keyword evidence="12" id="KW-1185">Reference proteome</keyword>
<dbReference type="GO" id="GO:0031564">
    <property type="term" value="P:transcription antitermination"/>
    <property type="evidence" value="ECO:0007669"/>
    <property type="project" value="TreeGrafter"/>
</dbReference>
<dbReference type="Pfam" id="PF20826">
    <property type="entry name" value="PHD_5"/>
    <property type="match status" value="1"/>
</dbReference>
<dbReference type="GO" id="GO:0006362">
    <property type="term" value="P:transcription elongation by RNA polymerase I"/>
    <property type="evidence" value="ECO:0007669"/>
    <property type="project" value="TreeGrafter"/>
</dbReference>